<dbReference type="EMBL" id="QGGR01000007">
    <property type="protein sequence ID" value="PWK47400.1"/>
    <property type="molecule type" value="Genomic_DNA"/>
</dbReference>
<evidence type="ECO:0000313" key="3">
    <source>
        <dbReference type="Proteomes" id="UP000245697"/>
    </source>
</evidence>
<evidence type="ECO:0000256" key="1">
    <source>
        <dbReference type="SAM" id="MobiDB-lite"/>
    </source>
</evidence>
<dbReference type="Proteomes" id="UP000245697">
    <property type="component" value="Unassembled WGS sequence"/>
</dbReference>
<name>A0A316FHW6_9ACTN</name>
<comment type="caution">
    <text evidence="2">The sequence shown here is derived from an EMBL/GenBank/DDBJ whole genome shotgun (WGS) entry which is preliminary data.</text>
</comment>
<proteinExistence type="predicted"/>
<sequence>MRESLGWRGAAGLVALSMLAGCAGRPAAGPVFPAPEPSVTVSASAPVDPRPPGDGPPHYTDNSNWKQRHELTAAERKEGDRLAGRIRPALAELRAAGDFAPESTRRALLGLGLAADRVGVTAMRKPSWSDEVPVGAVFEVRFGTAGCVTGDVRPERLLVDVSGAAAEFGCLEPYTH</sequence>
<accession>A0A316FHW6</accession>
<dbReference type="RefSeq" id="WP_109593529.1">
    <property type="nucleotide sequence ID" value="NZ_BONA01000045.1"/>
</dbReference>
<dbReference type="PROSITE" id="PS51257">
    <property type="entry name" value="PROKAR_LIPOPROTEIN"/>
    <property type="match status" value="1"/>
</dbReference>
<dbReference type="AlphaFoldDB" id="A0A316FHW6"/>
<gene>
    <name evidence="2" type="ORF">BC793_1079</name>
</gene>
<protein>
    <recommendedName>
        <fullName evidence="4">Lipoprotein</fullName>
    </recommendedName>
</protein>
<feature type="region of interest" description="Disordered" evidence="1">
    <location>
        <begin position="26"/>
        <end position="65"/>
    </location>
</feature>
<organism evidence="2 3">
    <name type="scientific">Actinoplanes xinjiangensis</name>
    <dbReference type="NCBI Taxonomy" id="512350"/>
    <lineage>
        <taxon>Bacteria</taxon>
        <taxon>Bacillati</taxon>
        <taxon>Actinomycetota</taxon>
        <taxon>Actinomycetes</taxon>
        <taxon>Micromonosporales</taxon>
        <taxon>Micromonosporaceae</taxon>
        <taxon>Actinoplanes</taxon>
    </lineage>
</organism>
<dbReference type="OrthoDB" id="3377994at2"/>
<reference evidence="2 3" key="1">
    <citation type="submission" date="2018-05" db="EMBL/GenBank/DDBJ databases">
        <title>Genomic Encyclopedia of Archaeal and Bacterial Type Strains, Phase II (KMG-II): from individual species to whole genera.</title>
        <authorList>
            <person name="Goeker M."/>
        </authorList>
    </citation>
    <scope>NUCLEOTIDE SEQUENCE [LARGE SCALE GENOMIC DNA]</scope>
    <source>
        <strain evidence="2 3">DSM 45184</strain>
    </source>
</reference>
<evidence type="ECO:0008006" key="4">
    <source>
        <dbReference type="Google" id="ProtNLM"/>
    </source>
</evidence>
<evidence type="ECO:0000313" key="2">
    <source>
        <dbReference type="EMBL" id="PWK47400.1"/>
    </source>
</evidence>
<keyword evidence="3" id="KW-1185">Reference proteome</keyword>